<accession>A0A8J8P306</accession>
<gene>
    <name evidence="1" type="ORF">FGO68_gene2100</name>
</gene>
<dbReference type="AlphaFoldDB" id="A0A8J8P306"/>
<sequence length="71" mass="7747">MLSIISASLQSRAGLGVQIQSDQIKQAQDAQSKVMDLNQEDKTPRGSCLEGSKRKQIMIRATLKTCLALSQ</sequence>
<evidence type="ECO:0000313" key="2">
    <source>
        <dbReference type="Proteomes" id="UP000785679"/>
    </source>
</evidence>
<organism evidence="1 2">
    <name type="scientific">Halteria grandinella</name>
    <dbReference type="NCBI Taxonomy" id="5974"/>
    <lineage>
        <taxon>Eukaryota</taxon>
        <taxon>Sar</taxon>
        <taxon>Alveolata</taxon>
        <taxon>Ciliophora</taxon>
        <taxon>Intramacronucleata</taxon>
        <taxon>Spirotrichea</taxon>
        <taxon>Stichotrichia</taxon>
        <taxon>Sporadotrichida</taxon>
        <taxon>Halteriidae</taxon>
        <taxon>Halteria</taxon>
    </lineage>
</organism>
<evidence type="ECO:0000313" key="1">
    <source>
        <dbReference type="EMBL" id="TNV86172.1"/>
    </source>
</evidence>
<comment type="caution">
    <text evidence="1">The sequence shown here is derived from an EMBL/GenBank/DDBJ whole genome shotgun (WGS) entry which is preliminary data.</text>
</comment>
<reference evidence="1" key="1">
    <citation type="submission" date="2019-06" db="EMBL/GenBank/DDBJ databases">
        <authorList>
            <person name="Zheng W."/>
        </authorList>
    </citation>
    <scope>NUCLEOTIDE SEQUENCE</scope>
    <source>
        <strain evidence="1">QDHG01</strain>
    </source>
</reference>
<keyword evidence="2" id="KW-1185">Reference proteome</keyword>
<proteinExistence type="predicted"/>
<dbReference type="Proteomes" id="UP000785679">
    <property type="component" value="Unassembled WGS sequence"/>
</dbReference>
<protein>
    <submittedName>
        <fullName evidence="1">Uncharacterized protein</fullName>
    </submittedName>
</protein>
<dbReference type="EMBL" id="RRYP01001257">
    <property type="protein sequence ID" value="TNV86172.1"/>
    <property type="molecule type" value="Genomic_DNA"/>
</dbReference>
<name>A0A8J8P306_HALGN</name>